<evidence type="ECO:0000256" key="11">
    <source>
        <dbReference type="ARBA" id="ARBA00038669"/>
    </source>
</evidence>
<dbReference type="CDD" id="cd06261">
    <property type="entry name" value="TM_PBP2"/>
    <property type="match status" value="1"/>
</dbReference>
<comment type="subunit">
    <text evidence="11">The complex is composed of two ATP-binding proteins (NikD and NikE), two transmembrane proteins (NikB and NikC) and a solute-binding protein (NikA).</text>
</comment>
<dbReference type="InterPro" id="IPR035906">
    <property type="entry name" value="MetI-like_sf"/>
</dbReference>
<dbReference type="Pfam" id="PF19300">
    <property type="entry name" value="BPD_transp_1_N"/>
    <property type="match status" value="1"/>
</dbReference>
<reference evidence="15 16" key="1">
    <citation type="submission" date="2021-01" db="EMBL/GenBank/DDBJ databases">
        <title>Genomic Encyclopedia of Type Strains, Phase IV (KMG-IV): sequencing the most valuable type-strain genomes for metagenomic binning, comparative biology and taxonomic classification.</title>
        <authorList>
            <person name="Goeker M."/>
        </authorList>
    </citation>
    <scope>NUCLEOTIDE SEQUENCE [LARGE SCALE GENOMIC DNA]</scope>
    <source>
        <strain evidence="15 16">DSM 23711</strain>
    </source>
</reference>
<dbReference type="Proteomes" id="UP001296943">
    <property type="component" value="Unassembled WGS sequence"/>
</dbReference>
<evidence type="ECO:0000256" key="5">
    <source>
        <dbReference type="ARBA" id="ARBA00022692"/>
    </source>
</evidence>
<keyword evidence="2 13" id="KW-0813">Transport</keyword>
<feature type="domain" description="ABC transmembrane type-1" evidence="14">
    <location>
        <begin position="95"/>
        <end position="296"/>
    </location>
</feature>
<sequence length="306" mass="33923">MFVYIIRRFLQTIPVLLGVIFVVFLIMKLVPGDPAVLIAGEGATEETIETIRNDLGLNDPLLVQYFSYLKDIVQGDFGESIRSNRPVFDEIMVRLPITMELALISILFSIVLGMIAGILSATKPNSIADITIMLLALIGVSFPSFWIGLMLIFYFSVQLQIFPVAGWDSWMHIVLPSITLGAMGAAIIARMTRSSMLDVIRQDYIRTARAKGLKNRVIIYKHGLKNAIIPVITVIGLQFGVLLGGAVITETVFAINGLGRLIVDSIYARDLPMIQGTVLTASVIFVIVNLIVDTLYRYFNKRIELD</sequence>
<dbReference type="NCBIfam" id="NF045470">
    <property type="entry name" value="Opp2B"/>
    <property type="match status" value="1"/>
</dbReference>
<dbReference type="PROSITE" id="PS50928">
    <property type="entry name" value="ABC_TM1"/>
    <property type="match status" value="1"/>
</dbReference>
<evidence type="ECO:0000256" key="9">
    <source>
        <dbReference type="ARBA" id="ARBA00023136"/>
    </source>
</evidence>
<feature type="transmembrane region" description="Helical" evidence="13">
    <location>
        <begin position="273"/>
        <end position="292"/>
    </location>
</feature>
<organism evidence="15 16">
    <name type="scientific">Aquibacillus albus</name>
    <dbReference type="NCBI Taxonomy" id="1168171"/>
    <lineage>
        <taxon>Bacteria</taxon>
        <taxon>Bacillati</taxon>
        <taxon>Bacillota</taxon>
        <taxon>Bacilli</taxon>
        <taxon>Bacillales</taxon>
        <taxon>Bacillaceae</taxon>
        <taxon>Aquibacillus</taxon>
    </lineage>
</organism>
<keyword evidence="8" id="KW-0921">Nickel transport</keyword>
<evidence type="ECO:0000256" key="13">
    <source>
        <dbReference type="RuleBase" id="RU363032"/>
    </source>
</evidence>
<keyword evidence="9 13" id="KW-0472">Membrane</keyword>
<keyword evidence="5 13" id="KW-0812">Transmembrane</keyword>
<comment type="subcellular location">
    <subcellularLocation>
        <location evidence="1 13">Cell membrane</location>
        <topology evidence="1 13">Multi-pass membrane protein</topology>
    </subcellularLocation>
</comment>
<dbReference type="EMBL" id="JAFBDR010000002">
    <property type="protein sequence ID" value="MBM7570047.1"/>
    <property type="molecule type" value="Genomic_DNA"/>
</dbReference>
<name>A0ABS2MVZ4_9BACI</name>
<keyword evidence="16" id="KW-1185">Reference proteome</keyword>
<protein>
    <recommendedName>
        <fullName evidence="12">Nickel import system permease protein NikB</fullName>
    </recommendedName>
</protein>
<evidence type="ECO:0000256" key="4">
    <source>
        <dbReference type="ARBA" id="ARBA00022596"/>
    </source>
</evidence>
<evidence type="ECO:0000256" key="2">
    <source>
        <dbReference type="ARBA" id="ARBA00022448"/>
    </source>
</evidence>
<evidence type="ECO:0000313" key="16">
    <source>
        <dbReference type="Proteomes" id="UP001296943"/>
    </source>
</evidence>
<keyword evidence="4" id="KW-0533">Nickel</keyword>
<feature type="transmembrane region" description="Helical" evidence="13">
    <location>
        <begin position="12"/>
        <end position="30"/>
    </location>
</feature>
<accession>A0ABS2MVZ4</accession>
<dbReference type="InterPro" id="IPR050045">
    <property type="entry name" value="Opp2B"/>
</dbReference>
<dbReference type="Gene3D" id="1.10.3720.10">
    <property type="entry name" value="MetI-like"/>
    <property type="match status" value="1"/>
</dbReference>
<evidence type="ECO:0000313" key="15">
    <source>
        <dbReference type="EMBL" id="MBM7570047.1"/>
    </source>
</evidence>
<feature type="transmembrane region" description="Helical" evidence="13">
    <location>
        <begin position="227"/>
        <end position="253"/>
    </location>
</feature>
<keyword evidence="7" id="KW-0406">Ion transport</keyword>
<gene>
    <name evidence="15" type="ORF">JOC48_000525</name>
</gene>
<comment type="similarity">
    <text evidence="10">Belongs to the binding-protein-dependent transport system permease family. OppBC subfamily.</text>
</comment>
<comment type="caution">
    <text evidence="15">The sequence shown here is derived from an EMBL/GenBank/DDBJ whole genome shotgun (WGS) entry which is preliminary data.</text>
</comment>
<feature type="transmembrane region" description="Helical" evidence="13">
    <location>
        <begin position="169"/>
        <end position="189"/>
    </location>
</feature>
<dbReference type="InterPro" id="IPR045621">
    <property type="entry name" value="BPD_transp_1_N"/>
</dbReference>
<feature type="transmembrane region" description="Helical" evidence="13">
    <location>
        <begin position="134"/>
        <end position="157"/>
    </location>
</feature>
<evidence type="ECO:0000259" key="14">
    <source>
        <dbReference type="PROSITE" id="PS50928"/>
    </source>
</evidence>
<feature type="transmembrane region" description="Helical" evidence="13">
    <location>
        <begin position="101"/>
        <end position="122"/>
    </location>
</feature>
<proteinExistence type="inferred from homology"/>
<evidence type="ECO:0000256" key="8">
    <source>
        <dbReference type="ARBA" id="ARBA00023112"/>
    </source>
</evidence>
<dbReference type="RefSeq" id="WP_204497486.1">
    <property type="nucleotide sequence ID" value="NZ_JAFBDR010000002.1"/>
</dbReference>
<dbReference type="Pfam" id="PF00528">
    <property type="entry name" value="BPD_transp_1"/>
    <property type="match status" value="1"/>
</dbReference>
<dbReference type="PANTHER" id="PTHR43163:SF6">
    <property type="entry name" value="DIPEPTIDE TRANSPORT SYSTEM PERMEASE PROTEIN DPPB-RELATED"/>
    <property type="match status" value="1"/>
</dbReference>
<evidence type="ECO:0000256" key="7">
    <source>
        <dbReference type="ARBA" id="ARBA00023065"/>
    </source>
</evidence>
<dbReference type="PANTHER" id="PTHR43163">
    <property type="entry name" value="DIPEPTIDE TRANSPORT SYSTEM PERMEASE PROTEIN DPPB-RELATED"/>
    <property type="match status" value="1"/>
</dbReference>
<evidence type="ECO:0000256" key="10">
    <source>
        <dbReference type="ARBA" id="ARBA00024202"/>
    </source>
</evidence>
<evidence type="ECO:0000256" key="1">
    <source>
        <dbReference type="ARBA" id="ARBA00004651"/>
    </source>
</evidence>
<evidence type="ECO:0000256" key="3">
    <source>
        <dbReference type="ARBA" id="ARBA00022475"/>
    </source>
</evidence>
<keyword evidence="3" id="KW-1003">Cell membrane</keyword>
<keyword evidence="6 13" id="KW-1133">Transmembrane helix</keyword>
<evidence type="ECO:0000256" key="12">
    <source>
        <dbReference type="ARBA" id="ARBA00044774"/>
    </source>
</evidence>
<evidence type="ECO:0000256" key="6">
    <source>
        <dbReference type="ARBA" id="ARBA00022989"/>
    </source>
</evidence>
<dbReference type="InterPro" id="IPR000515">
    <property type="entry name" value="MetI-like"/>
</dbReference>
<dbReference type="SUPFAM" id="SSF161098">
    <property type="entry name" value="MetI-like"/>
    <property type="match status" value="1"/>
</dbReference>